<reference evidence="1" key="1">
    <citation type="submission" date="2020-08" db="EMBL/GenBank/DDBJ databases">
        <title>Functional genomics of gut bacteria from endangered species of beetles.</title>
        <authorList>
            <person name="Carlos-Shanley C."/>
        </authorList>
    </citation>
    <scope>NUCLEOTIDE SEQUENCE [LARGE SCALE GENOMIC DNA]</scope>
    <source>
        <strain evidence="1">S00060</strain>
    </source>
</reference>
<protein>
    <submittedName>
        <fullName evidence="1">Uncharacterized protein</fullName>
    </submittedName>
</protein>
<evidence type="ECO:0000313" key="1">
    <source>
        <dbReference type="EMBL" id="MBA9039793.1"/>
    </source>
</evidence>
<dbReference type="EMBL" id="JACJHT010000002">
    <property type="protein sequence ID" value="MBA9039793.1"/>
    <property type="molecule type" value="Genomic_DNA"/>
</dbReference>
<dbReference type="AlphaFoldDB" id="A0A7W3NBA5"/>
<comment type="caution">
    <text evidence="1">The sequence shown here is derived from an EMBL/GenBank/DDBJ whole genome shotgun (WGS) entry which is preliminary data.</text>
</comment>
<sequence>MSFHYLRLKIVRLVLTIVGENVLKYSEKRSGEPWKK</sequence>
<organism evidence="1 2">
    <name type="scientific">Priestia aryabhattai</name>
    <name type="common">Bacillus aryabhattai</name>
    <dbReference type="NCBI Taxonomy" id="412384"/>
    <lineage>
        <taxon>Bacteria</taxon>
        <taxon>Bacillati</taxon>
        <taxon>Bacillota</taxon>
        <taxon>Bacilli</taxon>
        <taxon>Bacillales</taxon>
        <taxon>Bacillaceae</taxon>
        <taxon>Priestia</taxon>
    </lineage>
</organism>
<accession>A0A7W3NBA5</accession>
<evidence type="ECO:0000313" key="2">
    <source>
        <dbReference type="Proteomes" id="UP000543174"/>
    </source>
</evidence>
<proteinExistence type="predicted"/>
<gene>
    <name evidence="1" type="ORF">HNP21_002900</name>
</gene>
<name>A0A7W3NBA5_PRIAR</name>
<dbReference type="Proteomes" id="UP000543174">
    <property type="component" value="Unassembled WGS sequence"/>
</dbReference>
<keyword evidence="2" id="KW-1185">Reference proteome</keyword>